<dbReference type="AlphaFoldDB" id="A0A836GK97"/>
<dbReference type="GO" id="GO:0005739">
    <property type="term" value="C:mitochondrion"/>
    <property type="evidence" value="ECO:0007669"/>
    <property type="project" value="TreeGrafter"/>
</dbReference>
<dbReference type="InterPro" id="IPR025202">
    <property type="entry name" value="PLD-like_dom"/>
</dbReference>
<dbReference type="GO" id="GO:0016042">
    <property type="term" value="P:lipid catabolic process"/>
    <property type="evidence" value="ECO:0007669"/>
    <property type="project" value="UniProtKB-KW"/>
</dbReference>
<keyword evidence="3" id="KW-0443">Lipid metabolism</keyword>
<dbReference type="SUPFAM" id="SSF56024">
    <property type="entry name" value="Phospholipase D/nuclease"/>
    <property type="match status" value="1"/>
</dbReference>
<evidence type="ECO:0000256" key="6">
    <source>
        <dbReference type="ARBA" id="ARBA00043167"/>
    </source>
</evidence>
<evidence type="ECO:0000256" key="4">
    <source>
        <dbReference type="ARBA" id="ARBA00038012"/>
    </source>
</evidence>
<evidence type="ECO:0000259" key="8">
    <source>
        <dbReference type="PROSITE" id="PS50035"/>
    </source>
</evidence>
<feature type="transmembrane region" description="Helical" evidence="7">
    <location>
        <begin position="21"/>
        <end position="43"/>
    </location>
</feature>
<feature type="non-terminal residue" evidence="9">
    <location>
        <position position="1"/>
    </location>
</feature>
<evidence type="ECO:0000256" key="3">
    <source>
        <dbReference type="ARBA" id="ARBA00023098"/>
    </source>
</evidence>
<dbReference type="PANTHER" id="PTHR43856:SF1">
    <property type="entry name" value="MITOCHONDRIAL CARDIOLIPIN HYDROLASE"/>
    <property type="match status" value="1"/>
</dbReference>
<keyword evidence="2" id="KW-0442">Lipid degradation</keyword>
<feature type="non-terminal residue" evidence="9">
    <location>
        <position position="254"/>
    </location>
</feature>
<dbReference type="GO" id="GO:0034587">
    <property type="term" value="P:piRNA processing"/>
    <property type="evidence" value="ECO:0007669"/>
    <property type="project" value="TreeGrafter"/>
</dbReference>
<accession>A0A836GK97</accession>
<gene>
    <name evidence="9" type="primary">Zuc</name>
    <name evidence="9" type="ORF">G6Z76_0012926</name>
</gene>
<evidence type="ECO:0000256" key="5">
    <source>
        <dbReference type="ARBA" id="ARBA00040549"/>
    </source>
</evidence>
<keyword evidence="1 9" id="KW-0378">Hydrolase</keyword>
<keyword evidence="7" id="KW-0812">Transmembrane</keyword>
<evidence type="ECO:0000256" key="7">
    <source>
        <dbReference type="SAM" id="Phobius"/>
    </source>
</evidence>
<dbReference type="InterPro" id="IPR001736">
    <property type="entry name" value="PLipase_D/transphosphatidylase"/>
</dbReference>
<dbReference type="GO" id="GO:0016891">
    <property type="term" value="F:RNA endonuclease activity producing 5'-phosphomonoesters, hydrolytic mechanism"/>
    <property type="evidence" value="ECO:0007669"/>
    <property type="project" value="TreeGrafter"/>
</dbReference>
<dbReference type="PROSITE" id="PS50035">
    <property type="entry name" value="PLD"/>
    <property type="match status" value="1"/>
</dbReference>
<dbReference type="Pfam" id="PF13091">
    <property type="entry name" value="PLDc_2"/>
    <property type="match status" value="1"/>
</dbReference>
<reference evidence="9" key="1">
    <citation type="submission" date="2020-03" db="EMBL/GenBank/DDBJ databases">
        <title>Relaxed selection underlies rapid genomic changes in the transitions from sociality to social parasitism in ants.</title>
        <authorList>
            <person name="Bi X."/>
        </authorList>
    </citation>
    <scope>NUCLEOTIDE SEQUENCE</scope>
    <source>
        <strain evidence="9">BGI-DK2014a</strain>
        <tissue evidence="9">Whole body</tissue>
    </source>
</reference>
<evidence type="ECO:0000256" key="1">
    <source>
        <dbReference type="ARBA" id="ARBA00022801"/>
    </source>
</evidence>
<keyword evidence="7" id="KW-1133">Transmembrane helix</keyword>
<sequence>HTLLFQRSSKISKLFRLRSKMMKRIVIAITSGVIVSEIMWQLYKKHKRSRKKVINTSNFNCNGSVEQLCNNTEAKILEVMFFSQDSALCRPHLKCMQPCRKQNCPIRYLKKIIYYLDSAIHTLDICLYFFTFVELAEAVIRAKNRNVVVRIILEDSMTYTDRSRLMTFCKEGIKPVVKQLDVLVHHKFVIIDNNILITGSINWTKSAFFGNFENVLITNESAIVKPFIYEFERMLTMLTDTETNLKIQNIHNLF</sequence>
<dbReference type="EMBL" id="JAANIC010002457">
    <property type="protein sequence ID" value="KAG5344827.1"/>
    <property type="molecule type" value="Genomic_DNA"/>
</dbReference>
<keyword evidence="10" id="KW-1185">Reference proteome</keyword>
<comment type="similarity">
    <text evidence="4">Belongs to the phospholipase D family. MitoPLD/Zucchini subfamily.</text>
</comment>
<comment type="caution">
    <text evidence="9">The sequence shown here is derived from an EMBL/GenBank/DDBJ whole genome shotgun (WGS) entry which is preliminary data.</text>
</comment>
<feature type="domain" description="PLD phosphodiesterase" evidence="8">
    <location>
        <begin position="180"/>
        <end position="207"/>
    </location>
</feature>
<dbReference type="Proteomes" id="UP000669903">
    <property type="component" value="Unassembled WGS sequence"/>
</dbReference>
<evidence type="ECO:0000256" key="2">
    <source>
        <dbReference type="ARBA" id="ARBA00022963"/>
    </source>
</evidence>
<evidence type="ECO:0000313" key="10">
    <source>
        <dbReference type="Proteomes" id="UP000669903"/>
    </source>
</evidence>
<dbReference type="PANTHER" id="PTHR43856">
    <property type="entry name" value="CARDIOLIPIN HYDROLASE"/>
    <property type="match status" value="1"/>
</dbReference>
<evidence type="ECO:0000313" key="9">
    <source>
        <dbReference type="EMBL" id="KAG5344827.1"/>
    </source>
</evidence>
<protein>
    <recommendedName>
        <fullName evidence="5">Mitochondrial cardiolipin hydrolase</fullName>
    </recommendedName>
    <alternativeName>
        <fullName evidence="6">Mitochondrial phospholipase</fullName>
    </alternativeName>
</protein>
<keyword evidence="7" id="KW-0472">Membrane</keyword>
<dbReference type="Gene3D" id="3.30.870.10">
    <property type="entry name" value="Endonuclease Chain A"/>
    <property type="match status" value="1"/>
</dbReference>
<dbReference type="SMART" id="SM00155">
    <property type="entry name" value="PLDc"/>
    <property type="match status" value="1"/>
</dbReference>
<proteinExistence type="inferred from homology"/>
<organism evidence="9 10">
    <name type="scientific">Acromyrmex charruanus</name>
    <dbReference type="NCBI Taxonomy" id="2715315"/>
    <lineage>
        <taxon>Eukaryota</taxon>
        <taxon>Metazoa</taxon>
        <taxon>Ecdysozoa</taxon>
        <taxon>Arthropoda</taxon>
        <taxon>Hexapoda</taxon>
        <taxon>Insecta</taxon>
        <taxon>Pterygota</taxon>
        <taxon>Neoptera</taxon>
        <taxon>Endopterygota</taxon>
        <taxon>Hymenoptera</taxon>
        <taxon>Apocrita</taxon>
        <taxon>Aculeata</taxon>
        <taxon>Formicoidea</taxon>
        <taxon>Formicidae</taxon>
        <taxon>Myrmicinae</taxon>
        <taxon>Acromyrmex</taxon>
    </lineage>
</organism>
<dbReference type="InterPro" id="IPR051406">
    <property type="entry name" value="PLD_domain"/>
</dbReference>
<name>A0A836GK97_9HYME</name>